<sequence length="185" mass="21500">MTARKLTEKQVLLSFYITQLIMMVIGFPLLWWQGHFNEGYFGFSNIDMWIWGASLGLLIVCIELILIQMVPQDWMDDGGINHLLLKNRSFLHICWIACIAGVVEEILFRGVIQEWLGIWGSTMLFALLHTRYLHKWLLFSFVVGISILFGFIVEWTGQLAPVIIAHTVIDLLMGLYMRFFTLKEE</sequence>
<dbReference type="GO" id="GO:0080120">
    <property type="term" value="P:CAAX-box protein maturation"/>
    <property type="evidence" value="ECO:0007669"/>
    <property type="project" value="UniProtKB-ARBA"/>
</dbReference>
<protein>
    <submittedName>
        <fullName evidence="3">CPBP family intramembrane metalloprotease</fullName>
    </submittedName>
</protein>
<feature type="transmembrane region" description="Helical" evidence="1">
    <location>
        <begin position="159"/>
        <end position="179"/>
    </location>
</feature>
<dbReference type="EMBL" id="JACXAH010000005">
    <property type="protein sequence ID" value="MBD1371652.1"/>
    <property type="molecule type" value="Genomic_DNA"/>
</dbReference>
<keyword evidence="1" id="KW-0472">Membrane</keyword>
<dbReference type="Proteomes" id="UP000661691">
    <property type="component" value="Unassembled WGS sequence"/>
</dbReference>
<evidence type="ECO:0000259" key="2">
    <source>
        <dbReference type="Pfam" id="PF02517"/>
    </source>
</evidence>
<feature type="transmembrane region" description="Helical" evidence="1">
    <location>
        <begin position="136"/>
        <end position="153"/>
    </location>
</feature>
<dbReference type="Pfam" id="PF02517">
    <property type="entry name" value="Rce1-like"/>
    <property type="match status" value="1"/>
</dbReference>
<reference evidence="3" key="1">
    <citation type="submission" date="2020-09" db="EMBL/GenBank/DDBJ databases">
        <title>A novel bacterium of genus Hazenella, isolated from South China Sea.</title>
        <authorList>
            <person name="Huang H."/>
            <person name="Mo K."/>
            <person name="Hu Y."/>
        </authorList>
    </citation>
    <scope>NUCLEOTIDE SEQUENCE</scope>
    <source>
        <strain evidence="3">IB182357</strain>
    </source>
</reference>
<gene>
    <name evidence="3" type="ORF">IC620_04680</name>
</gene>
<keyword evidence="1" id="KW-1133">Transmembrane helix</keyword>
<proteinExistence type="predicted"/>
<feature type="transmembrane region" description="Helical" evidence="1">
    <location>
        <begin position="114"/>
        <end position="129"/>
    </location>
</feature>
<keyword evidence="3" id="KW-0482">Metalloprotease</keyword>
<dbReference type="InterPro" id="IPR003675">
    <property type="entry name" value="Rce1/LyrA-like_dom"/>
</dbReference>
<accession>A0A926N945</accession>
<feature type="transmembrane region" description="Helical" evidence="1">
    <location>
        <begin position="12"/>
        <end position="32"/>
    </location>
</feature>
<keyword evidence="3" id="KW-0645">Protease</keyword>
<evidence type="ECO:0000313" key="4">
    <source>
        <dbReference type="Proteomes" id="UP000661691"/>
    </source>
</evidence>
<feature type="transmembrane region" description="Helical" evidence="1">
    <location>
        <begin position="48"/>
        <end position="70"/>
    </location>
</feature>
<evidence type="ECO:0000313" key="3">
    <source>
        <dbReference type="EMBL" id="MBD1371652.1"/>
    </source>
</evidence>
<dbReference type="RefSeq" id="WP_191141658.1">
    <property type="nucleotide sequence ID" value="NZ_JACXAH010000005.1"/>
</dbReference>
<name>A0A926N945_9BACL</name>
<feature type="domain" description="CAAX prenyl protease 2/Lysostaphin resistance protein A-like" evidence="2">
    <location>
        <begin position="90"/>
        <end position="171"/>
    </location>
</feature>
<dbReference type="GO" id="GO:0008237">
    <property type="term" value="F:metallopeptidase activity"/>
    <property type="evidence" value="ECO:0007669"/>
    <property type="project" value="UniProtKB-KW"/>
</dbReference>
<dbReference type="AlphaFoldDB" id="A0A926N945"/>
<comment type="caution">
    <text evidence="3">The sequence shown here is derived from an EMBL/GenBank/DDBJ whole genome shotgun (WGS) entry which is preliminary data.</text>
</comment>
<evidence type="ECO:0000256" key="1">
    <source>
        <dbReference type="SAM" id="Phobius"/>
    </source>
</evidence>
<keyword evidence="1" id="KW-0812">Transmembrane</keyword>
<keyword evidence="4" id="KW-1185">Reference proteome</keyword>
<organism evidence="3 4">
    <name type="scientific">Polycladospora coralii</name>
    <dbReference type="NCBI Taxonomy" id="2771432"/>
    <lineage>
        <taxon>Bacteria</taxon>
        <taxon>Bacillati</taxon>
        <taxon>Bacillota</taxon>
        <taxon>Bacilli</taxon>
        <taxon>Bacillales</taxon>
        <taxon>Thermoactinomycetaceae</taxon>
        <taxon>Polycladospora</taxon>
    </lineage>
</organism>
<feature type="transmembrane region" description="Helical" evidence="1">
    <location>
        <begin position="90"/>
        <end position="108"/>
    </location>
</feature>
<dbReference type="GO" id="GO:0004175">
    <property type="term" value="F:endopeptidase activity"/>
    <property type="evidence" value="ECO:0007669"/>
    <property type="project" value="UniProtKB-ARBA"/>
</dbReference>
<keyword evidence="3" id="KW-0378">Hydrolase</keyword>